<name>F6GYQ0_VITVI</name>
<accession>F6GYQ0</accession>
<dbReference type="PaxDb" id="29760-VIT_09s0054g00120.t01"/>
<reference evidence="2" key="1">
    <citation type="journal article" date="2007" name="Nature">
        <title>The grapevine genome sequence suggests ancestral hexaploidization in major angiosperm phyla.</title>
        <authorList>
            <consortium name="The French-Italian Public Consortium for Grapevine Genome Characterization."/>
            <person name="Jaillon O."/>
            <person name="Aury J.-M."/>
            <person name="Noel B."/>
            <person name="Policriti A."/>
            <person name="Clepet C."/>
            <person name="Casagrande A."/>
            <person name="Choisne N."/>
            <person name="Aubourg S."/>
            <person name="Vitulo N."/>
            <person name="Jubin C."/>
            <person name="Vezzi A."/>
            <person name="Legeai F."/>
            <person name="Hugueney P."/>
            <person name="Dasilva C."/>
            <person name="Horner D."/>
            <person name="Mica E."/>
            <person name="Jublot D."/>
            <person name="Poulain J."/>
            <person name="Bruyere C."/>
            <person name="Billault A."/>
            <person name="Segurens B."/>
            <person name="Gouyvenoux M."/>
            <person name="Ugarte E."/>
            <person name="Cattonaro F."/>
            <person name="Anthouard V."/>
            <person name="Vico V."/>
            <person name="Del Fabbro C."/>
            <person name="Alaux M."/>
            <person name="Di Gaspero G."/>
            <person name="Dumas V."/>
            <person name="Felice N."/>
            <person name="Paillard S."/>
            <person name="Juman I."/>
            <person name="Moroldo M."/>
            <person name="Scalabrin S."/>
            <person name="Canaguier A."/>
            <person name="Le Clainche I."/>
            <person name="Malacrida G."/>
            <person name="Durand E."/>
            <person name="Pesole G."/>
            <person name="Laucou V."/>
            <person name="Chatelet P."/>
            <person name="Merdinoglu D."/>
            <person name="Delledonne M."/>
            <person name="Pezzotti M."/>
            <person name="Lecharny A."/>
            <person name="Scarpelli C."/>
            <person name="Artiguenave F."/>
            <person name="Pe M.E."/>
            <person name="Valle G."/>
            <person name="Morgante M."/>
            <person name="Caboche M."/>
            <person name="Adam-Blondon A.-F."/>
            <person name="Weissenbach J."/>
            <person name="Quetier F."/>
            <person name="Wincker P."/>
        </authorList>
    </citation>
    <scope>NUCLEOTIDE SEQUENCE [LARGE SCALE GENOMIC DNA]</scope>
    <source>
        <strain evidence="2">cv. Pinot noir / PN40024</strain>
    </source>
</reference>
<sequence>MWAKKRVQLVALSATGFLIIKMNNNFFARFTVLIKDQGARSRVAVFGSGDFMGKKGAHPHDDPDLGDGGKNIGLRIIPCRV</sequence>
<gene>
    <name evidence="1" type="ordered locus">VIT_09s0054g00120</name>
</gene>
<evidence type="ECO:0000313" key="2">
    <source>
        <dbReference type="Proteomes" id="UP000009183"/>
    </source>
</evidence>
<organism evidence="1 2">
    <name type="scientific">Vitis vinifera</name>
    <name type="common">Grape</name>
    <dbReference type="NCBI Taxonomy" id="29760"/>
    <lineage>
        <taxon>Eukaryota</taxon>
        <taxon>Viridiplantae</taxon>
        <taxon>Streptophyta</taxon>
        <taxon>Embryophyta</taxon>
        <taxon>Tracheophyta</taxon>
        <taxon>Spermatophyta</taxon>
        <taxon>Magnoliopsida</taxon>
        <taxon>eudicotyledons</taxon>
        <taxon>Gunneridae</taxon>
        <taxon>Pentapetalae</taxon>
        <taxon>rosids</taxon>
        <taxon>Vitales</taxon>
        <taxon>Vitaceae</taxon>
        <taxon>Viteae</taxon>
        <taxon>Vitis</taxon>
    </lineage>
</organism>
<dbReference type="AlphaFoldDB" id="F6GYQ0"/>
<dbReference type="EMBL" id="FN594972">
    <property type="protein sequence ID" value="CCB45086.1"/>
    <property type="molecule type" value="Genomic_DNA"/>
</dbReference>
<keyword evidence="2" id="KW-1185">Reference proteome</keyword>
<dbReference type="HOGENOM" id="CLU_2578766_0_0_1"/>
<protein>
    <submittedName>
        <fullName evidence="1">Uncharacterized protein</fullName>
    </submittedName>
</protein>
<proteinExistence type="predicted"/>
<dbReference type="Proteomes" id="UP000009183">
    <property type="component" value="Chromosome 9"/>
</dbReference>
<dbReference type="InParanoid" id="F6GYQ0"/>
<evidence type="ECO:0000313" key="1">
    <source>
        <dbReference type="EMBL" id="CCB45086.1"/>
    </source>
</evidence>